<protein>
    <submittedName>
        <fullName evidence="2">Uncharacterized protein</fullName>
    </submittedName>
</protein>
<organism evidence="2 3">
    <name type="scientific">Heliocybe sulcata</name>
    <dbReference type="NCBI Taxonomy" id="5364"/>
    <lineage>
        <taxon>Eukaryota</taxon>
        <taxon>Fungi</taxon>
        <taxon>Dikarya</taxon>
        <taxon>Basidiomycota</taxon>
        <taxon>Agaricomycotina</taxon>
        <taxon>Agaricomycetes</taxon>
        <taxon>Gloeophyllales</taxon>
        <taxon>Gloeophyllaceae</taxon>
        <taxon>Heliocybe</taxon>
    </lineage>
</organism>
<accession>A0A5C3N4G7</accession>
<dbReference type="AlphaFoldDB" id="A0A5C3N4G7"/>
<feature type="region of interest" description="Disordered" evidence="1">
    <location>
        <begin position="333"/>
        <end position="370"/>
    </location>
</feature>
<reference evidence="2 3" key="1">
    <citation type="journal article" date="2019" name="Nat. Ecol. Evol.">
        <title>Megaphylogeny resolves global patterns of mushroom evolution.</title>
        <authorList>
            <person name="Varga T."/>
            <person name="Krizsan K."/>
            <person name="Foldi C."/>
            <person name="Dima B."/>
            <person name="Sanchez-Garcia M."/>
            <person name="Sanchez-Ramirez S."/>
            <person name="Szollosi G.J."/>
            <person name="Szarkandi J.G."/>
            <person name="Papp V."/>
            <person name="Albert L."/>
            <person name="Andreopoulos W."/>
            <person name="Angelini C."/>
            <person name="Antonin V."/>
            <person name="Barry K.W."/>
            <person name="Bougher N.L."/>
            <person name="Buchanan P."/>
            <person name="Buyck B."/>
            <person name="Bense V."/>
            <person name="Catcheside P."/>
            <person name="Chovatia M."/>
            <person name="Cooper J."/>
            <person name="Damon W."/>
            <person name="Desjardin D."/>
            <person name="Finy P."/>
            <person name="Geml J."/>
            <person name="Haridas S."/>
            <person name="Hughes K."/>
            <person name="Justo A."/>
            <person name="Karasinski D."/>
            <person name="Kautmanova I."/>
            <person name="Kiss B."/>
            <person name="Kocsube S."/>
            <person name="Kotiranta H."/>
            <person name="LaButti K.M."/>
            <person name="Lechner B.E."/>
            <person name="Liimatainen K."/>
            <person name="Lipzen A."/>
            <person name="Lukacs Z."/>
            <person name="Mihaltcheva S."/>
            <person name="Morgado L.N."/>
            <person name="Niskanen T."/>
            <person name="Noordeloos M.E."/>
            <person name="Ohm R.A."/>
            <person name="Ortiz-Santana B."/>
            <person name="Ovrebo C."/>
            <person name="Racz N."/>
            <person name="Riley R."/>
            <person name="Savchenko A."/>
            <person name="Shiryaev A."/>
            <person name="Soop K."/>
            <person name="Spirin V."/>
            <person name="Szebenyi C."/>
            <person name="Tomsovsky M."/>
            <person name="Tulloss R.E."/>
            <person name="Uehling J."/>
            <person name="Grigoriev I.V."/>
            <person name="Vagvolgyi C."/>
            <person name="Papp T."/>
            <person name="Martin F.M."/>
            <person name="Miettinen O."/>
            <person name="Hibbett D.S."/>
            <person name="Nagy L.G."/>
        </authorList>
    </citation>
    <scope>NUCLEOTIDE SEQUENCE [LARGE SCALE GENOMIC DNA]</scope>
    <source>
        <strain evidence="2 3">OMC1185</strain>
    </source>
</reference>
<evidence type="ECO:0000256" key="1">
    <source>
        <dbReference type="SAM" id="MobiDB-lite"/>
    </source>
</evidence>
<proteinExistence type="predicted"/>
<sequence>MHQEQCKLPVSEQPSPLTLSDGANISIKCDQFMRLHLLPLCSTQSPSCVPHAHGLDSSLTLPCPSTPSSVNSVSASITNPRKDRGLERASMKEMMWMWELPKVLIVAAREEQTYLVCQICLAFHQGCMHTPAPTRGLGWDFHALCNNFSVISWLFRSSDLIRQTFRIIPQAIAGLSICSSAVSLSVSASASYIVVVRCSNTATLRHRPTFQSLSARVISKAVHASPAPLVIQAPVGIAFDVTNAHSHACVGQRPPLYMDAAAPGACSEVQHFTTSLLWLVVLVLYSPLTSSKLHSYPLIPGASQLQQHQEIGAGLPLSGFCCVFMFINAKETRRKERKNKTPNTGDDCERDVSKSEGMGTGNRELTPDRVGMAEDPSLPLVQELCVRIHHKSKKGRSWERADTGGGGGVDAAVPAVIATARQEEAHLTIESNPAFHHSHVHVSTLNLLPAPVLLHFLNKLIQLMFWGSKEGKSKELEQVGVFASQLALNKFIGGALDTGEHCEWDRCE</sequence>
<evidence type="ECO:0000313" key="3">
    <source>
        <dbReference type="Proteomes" id="UP000305948"/>
    </source>
</evidence>
<name>A0A5C3N4G7_9AGAM</name>
<gene>
    <name evidence="2" type="ORF">OE88DRAFT_1646798</name>
</gene>
<evidence type="ECO:0000313" key="2">
    <source>
        <dbReference type="EMBL" id="TFK48661.1"/>
    </source>
</evidence>
<keyword evidence="3" id="KW-1185">Reference proteome</keyword>
<dbReference type="Proteomes" id="UP000305948">
    <property type="component" value="Unassembled WGS sequence"/>
</dbReference>
<dbReference type="EMBL" id="ML213518">
    <property type="protein sequence ID" value="TFK48661.1"/>
    <property type="molecule type" value="Genomic_DNA"/>
</dbReference>